<proteinExistence type="predicted"/>
<comment type="caution">
    <text evidence="2">The sequence shown here is derived from an EMBL/GenBank/DDBJ whole genome shotgun (WGS) entry which is preliminary data.</text>
</comment>
<sequence>MSKTPTGLNASIWANGRARLNSSLPTIRTSSQPSSRPSLNPGSHSSAPTRLTPAQAFHRFEQACQRLRWKFIDLQNSYHRATHPEEFSFTVADAERNFKVDFHEFYVWIEQAIVLLLLIFGVSIARGTTFAGVGHAYHHNVLRALEDETCPVYEALGRGEVNQALWKAKELRNRWKDASEGKETPPLKMYDLTWLVGQILGGLEVGYGIAVRRVEMEQEQGQGQRDDGDENMGVGAEGGDDEWEWMVEPMDWEAA</sequence>
<dbReference type="EMBL" id="JABEXW010000235">
    <property type="protein sequence ID" value="KAF4967466.1"/>
    <property type="molecule type" value="Genomic_DNA"/>
</dbReference>
<dbReference type="Proteomes" id="UP000622797">
    <property type="component" value="Unassembled WGS sequence"/>
</dbReference>
<feature type="region of interest" description="Disordered" evidence="1">
    <location>
        <begin position="218"/>
        <end position="242"/>
    </location>
</feature>
<feature type="compositionally biased region" description="Polar residues" evidence="1">
    <location>
        <begin position="24"/>
        <end position="49"/>
    </location>
</feature>
<gene>
    <name evidence="2" type="ORF">FSARC_4989</name>
</gene>
<reference evidence="2" key="2">
    <citation type="submission" date="2020-05" db="EMBL/GenBank/DDBJ databases">
        <authorList>
            <person name="Kim H.-S."/>
            <person name="Proctor R.H."/>
            <person name="Brown D.W."/>
        </authorList>
    </citation>
    <scope>NUCLEOTIDE SEQUENCE</scope>
    <source>
        <strain evidence="2">NRRL 20472</strain>
    </source>
</reference>
<evidence type="ECO:0000313" key="3">
    <source>
        <dbReference type="Proteomes" id="UP000622797"/>
    </source>
</evidence>
<dbReference type="OrthoDB" id="3858188at2759"/>
<dbReference type="AlphaFoldDB" id="A0A8H4U0F2"/>
<organism evidence="2 3">
    <name type="scientific">Fusarium sarcochroum</name>
    <dbReference type="NCBI Taxonomy" id="1208366"/>
    <lineage>
        <taxon>Eukaryota</taxon>
        <taxon>Fungi</taxon>
        <taxon>Dikarya</taxon>
        <taxon>Ascomycota</taxon>
        <taxon>Pezizomycotina</taxon>
        <taxon>Sordariomycetes</taxon>
        <taxon>Hypocreomycetidae</taxon>
        <taxon>Hypocreales</taxon>
        <taxon>Nectriaceae</taxon>
        <taxon>Fusarium</taxon>
        <taxon>Fusarium lateritium species complex</taxon>
    </lineage>
</organism>
<reference evidence="2" key="1">
    <citation type="journal article" date="2020" name="BMC Genomics">
        <title>Correction to: Identification and distribution of gene clusters required for synthesis of sphingolipid metabolism inhibitors in diverse species of the filamentous fungus Fusarium.</title>
        <authorList>
            <person name="Kim H.S."/>
            <person name="Lohmar J.M."/>
            <person name="Busman M."/>
            <person name="Brown D.W."/>
            <person name="Naumann T.A."/>
            <person name="Divon H.H."/>
            <person name="Lysoe E."/>
            <person name="Uhlig S."/>
            <person name="Proctor R.H."/>
        </authorList>
    </citation>
    <scope>NUCLEOTIDE SEQUENCE</scope>
    <source>
        <strain evidence="2">NRRL 20472</strain>
    </source>
</reference>
<name>A0A8H4U0F2_9HYPO</name>
<feature type="region of interest" description="Disordered" evidence="1">
    <location>
        <begin position="24"/>
        <end position="50"/>
    </location>
</feature>
<evidence type="ECO:0000313" key="2">
    <source>
        <dbReference type="EMBL" id="KAF4967466.1"/>
    </source>
</evidence>
<protein>
    <submittedName>
        <fullName evidence="2">Uncharacterized protein</fullName>
    </submittedName>
</protein>
<evidence type="ECO:0000256" key="1">
    <source>
        <dbReference type="SAM" id="MobiDB-lite"/>
    </source>
</evidence>
<accession>A0A8H4U0F2</accession>
<keyword evidence="3" id="KW-1185">Reference proteome</keyword>